<evidence type="ECO:0000256" key="2">
    <source>
        <dbReference type="ARBA" id="ARBA00021310"/>
    </source>
</evidence>
<dbReference type="PATRIC" id="fig|271.14.peg.1782"/>
<dbReference type="InterPro" id="IPR012340">
    <property type="entry name" value="NA-bd_OB-fold"/>
</dbReference>
<dbReference type="PANTHER" id="PTHR33991">
    <property type="entry name" value="DNA REPAIR PROTEIN RECO"/>
    <property type="match status" value="1"/>
</dbReference>
<gene>
    <name evidence="8" type="primary">recO</name>
    <name evidence="8" type="ORF">BVI061214_01713</name>
</gene>
<keyword evidence="5" id="KW-0234">DNA repair</keyword>
<dbReference type="InterPro" id="IPR022572">
    <property type="entry name" value="DNA_rep/recomb_RecO_N"/>
</dbReference>
<dbReference type="Pfam" id="PF02565">
    <property type="entry name" value="RecO_C"/>
    <property type="match status" value="1"/>
</dbReference>
<evidence type="ECO:0000313" key="8">
    <source>
        <dbReference type="EMBL" id="KOX90520.1"/>
    </source>
</evidence>
<evidence type="ECO:0000256" key="6">
    <source>
        <dbReference type="ARBA" id="ARBA00033409"/>
    </source>
</evidence>
<accession>A0A0N0BM50</accession>
<dbReference type="AlphaFoldDB" id="A0A0N0BM50"/>
<evidence type="ECO:0000256" key="1">
    <source>
        <dbReference type="ARBA" id="ARBA00007452"/>
    </source>
</evidence>
<dbReference type="GO" id="GO:0043590">
    <property type="term" value="C:bacterial nucleoid"/>
    <property type="evidence" value="ECO:0007669"/>
    <property type="project" value="TreeGrafter"/>
</dbReference>
<proteinExistence type="inferred from homology"/>
<comment type="caution">
    <text evidence="8">The sequence shown here is derived from an EMBL/GenBank/DDBJ whole genome shotgun (WGS) entry which is preliminary data.</text>
</comment>
<dbReference type="InterPro" id="IPR003717">
    <property type="entry name" value="RecO"/>
</dbReference>
<dbReference type="InterPro" id="IPR042242">
    <property type="entry name" value="RecO_C"/>
</dbReference>
<dbReference type="Proteomes" id="UP000037685">
    <property type="component" value="Unassembled WGS sequence"/>
</dbReference>
<comment type="similarity">
    <text evidence="1">Belongs to the RecO family.</text>
</comment>
<evidence type="ECO:0000256" key="5">
    <source>
        <dbReference type="ARBA" id="ARBA00023204"/>
    </source>
</evidence>
<evidence type="ECO:0000256" key="3">
    <source>
        <dbReference type="ARBA" id="ARBA00022763"/>
    </source>
</evidence>
<keyword evidence="4" id="KW-0233">DNA recombination</keyword>
<dbReference type="EMBL" id="LHCI01000106">
    <property type="protein sequence ID" value="KOX90520.1"/>
    <property type="molecule type" value="Genomic_DNA"/>
</dbReference>
<dbReference type="Gene3D" id="1.20.1440.120">
    <property type="entry name" value="Recombination protein O, C-terminal domain"/>
    <property type="match status" value="1"/>
</dbReference>
<protein>
    <recommendedName>
        <fullName evidence="2">DNA repair protein RecO</fullName>
    </recommendedName>
    <alternativeName>
        <fullName evidence="6">Recombination protein O</fullName>
    </alternativeName>
</protein>
<evidence type="ECO:0000259" key="7">
    <source>
        <dbReference type="Pfam" id="PF11967"/>
    </source>
</evidence>
<dbReference type="InterPro" id="IPR037278">
    <property type="entry name" value="ARFGAP/RecO"/>
</dbReference>
<dbReference type="GO" id="GO:0006310">
    <property type="term" value="P:DNA recombination"/>
    <property type="evidence" value="ECO:0007669"/>
    <property type="project" value="UniProtKB-KW"/>
</dbReference>
<dbReference type="RefSeq" id="WP_053768067.1">
    <property type="nucleotide sequence ID" value="NZ_LHCI01000106.1"/>
</dbReference>
<dbReference type="SUPFAM" id="SSF57863">
    <property type="entry name" value="ArfGap/RecO-like zinc finger"/>
    <property type="match status" value="1"/>
</dbReference>
<evidence type="ECO:0000256" key="4">
    <source>
        <dbReference type="ARBA" id="ARBA00023172"/>
    </source>
</evidence>
<organism evidence="8 9">
    <name type="scientific">Thermus aquaticus</name>
    <dbReference type="NCBI Taxonomy" id="271"/>
    <lineage>
        <taxon>Bacteria</taxon>
        <taxon>Thermotogati</taxon>
        <taxon>Deinococcota</taxon>
        <taxon>Deinococci</taxon>
        <taxon>Thermales</taxon>
        <taxon>Thermaceae</taxon>
        <taxon>Thermus</taxon>
    </lineage>
</organism>
<keyword evidence="3" id="KW-0227">DNA damage</keyword>
<evidence type="ECO:0000313" key="9">
    <source>
        <dbReference type="Proteomes" id="UP000037685"/>
    </source>
</evidence>
<dbReference type="GO" id="GO:0006302">
    <property type="term" value="P:double-strand break repair"/>
    <property type="evidence" value="ECO:0007669"/>
    <property type="project" value="TreeGrafter"/>
</dbReference>
<dbReference type="Gene3D" id="2.40.50.140">
    <property type="entry name" value="Nucleic acid-binding proteins"/>
    <property type="match status" value="1"/>
</dbReference>
<sequence length="221" mass="24029">MERYRLEEGIVVGRKPLAQGDLLVRFLTPKGSLEAVARKGQRPTGRTGRLSLFHHVRFQLYAKEEGLPTLTQAKLIGRLHGLEEPRRFLLASFLAELAYRLASPEAAPRIYPVFVSGLRGLAKHPNPLLPLVWAGWRVLKAGGLSPNLLGPGLHLKGGRLGGEGVYLGEKGVEALRAVLHLLGGEALPYLEEAPLDRLFLALKAHAEESLGPLRSAEAIGV</sequence>
<dbReference type="PANTHER" id="PTHR33991:SF1">
    <property type="entry name" value="DNA REPAIR PROTEIN RECO"/>
    <property type="match status" value="1"/>
</dbReference>
<feature type="domain" description="DNA replication/recombination mediator RecO N-terminal" evidence="7">
    <location>
        <begin position="7"/>
        <end position="76"/>
    </location>
</feature>
<dbReference type="Pfam" id="PF11967">
    <property type="entry name" value="RecO_N"/>
    <property type="match status" value="1"/>
</dbReference>
<reference evidence="9" key="1">
    <citation type="submission" date="2015-07" db="EMBL/GenBank/DDBJ databases">
        <authorList>
            <person name="Zylicz-Stachula A."/>
            <person name="Jezewska-Frackowiak J."/>
            <person name="Czajkowska E."/>
            <person name="Skowron P.M."/>
        </authorList>
    </citation>
    <scope>NUCLEOTIDE SEQUENCE [LARGE SCALE GENOMIC DNA]</scope>
    <source>
        <strain evidence="9">ATCC 25104 / DSM 625 / JCM 10724 / NBRC 103206 / NCIMB 11243 / YT-1</strain>
    </source>
</reference>
<dbReference type="SUPFAM" id="SSF50249">
    <property type="entry name" value="Nucleic acid-binding proteins"/>
    <property type="match status" value="1"/>
</dbReference>
<name>A0A0N0BM50_THEAQ</name>